<evidence type="ECO:0000256" key="11">
    <source>
        <dbReference type="ARBA" id="ARBA00022692"/>
    </source>
</evidence>
<feature type="compositionally biased region" description="Polar residues" evidence="19">
    <location>
        <begin position="206"/>
        <end position="229"/>
    </location>
</feature>
<dbReference type="AlphaFoldDB" id="A0A553PMU6"/>
<organism evidence="22 23">
    <name type="scientific">Danionella cerebrum</name>
    <dbReference type="NCBI Taxonomy" id="2873325"/>
    <lineage>
        <taxon>Eukaryota</taxon>
        <taxon>Metazoa</taxon>
        <taxon>Chordata</taxon>
        <taxon>Craniata</taxon>
        <taxon>Vertebrata</taxon>
        <taxon>Euteleostomi</taxon>
        <taxon>Actinopterygii</taxon>
        <taxon>Neopterygii</taxon>
        <taxon>Teleostei</taxon>
        <taxon>Ostariophysi</taxon>
        <taxon>Cypriniformes</taxon>
        <taxon>Danionidae</taxon>
        <taxon>Danioninae</taxon>
        <taxon>Danionella</taxon>
    </lineage>
</organism>
<dbReference type="GO" id="GO:0007155">
    <property type="term" value="P:cell adhesion"/>
    <property type="evidence" value="ECO:0007669"/>
    <property type="project" value="UniProtKB-KW"/>
</dbReference>
<feature type="compositionally biased region" description="Polar residues" evidence="19">
    <location>
        <begin position="89"/>
        <end position="189"/>
    </location>
</feature>
<dbReference type="GO" id="GO:0022408">
    <property type="term" value="P:negative regulation of cell-cell adhesion"/>
    <property type="evidence" value="ECO:0007669"/>
    <property type="project" value="TreeGrafter"/>
</dbReference>
<evidence type="ECO:0000256" key="19">
    <source>
        <dbReference type="SAM" id="MobiDB-lite"/>
    </source>
</evidence>
<dbReference type="EMBL" id="SRMA01026665">
    <property type="protein sequence ID" value="TRY79011.1"/>
    <property type="molecule type" value="Genomic_DNA"/>
</dbReference>
<dbReference type="GO" id="GO:0030175">
    <property type="term" value="C:filopodium"/>
    <property type="evidence" value="ECO:0007669"/>
    <property type="project" value="UniProtKB-SubCell"/>
</dbReference>
<protein>
    <recommendedName>
        <fullName evidence="9">Podocalyxin</fullName>
    </recommendedName>
    <alternativeName>
        <fullName evidence="18">Podocalyxin-like protein 1</fullName>
    </alternativeName>
</protein>
<evidence type="ECO:0000256" key="9">
    <source>
        <dbReference type="ARBA" id="ARBA00017371"/>
    </source>
</evidence>
<feature type="signal peptide" evidence="21">
    <location>
        <begin position="1"/>
        <end position="19"/>
    </location>
</feature>
<reference evidence="22 23" key="1">
    <citation type="journal article" date="2019" name="Sci. Data">
        <title>Hybrid genome assembly and annotation of Danionella translucida.</title>
        <authorList>
            <person name="Kadobianskyi M."/>
            <person name="Schulze L."/>
            <person name="Schuelke M."/>
            <person name="Judkewitz B."/>
        </authorList>
    </citation>
    <scope>NUCLEOTIDE SEQUENCE [LARGE SCALE GENOMIC DNA]</scope>
    <source>
        <strain evidence="22 23">Bolton</strain>
    </source>
</reference>
<feature type="compositionally biased region" description="Low complexity" evidence="19">
    <location>
        <begin position="190"/>
        <end position="200"/>
    </location>
</feature>
<dbReference type="GO" id="GO:0045121">
    <property type="term" value="C:membrane raft"/>
    <property type="evidence" value="ECO:0007669"/>
    <property type="project" value="UniProtKB-SubCell"/>
</dbReference>
<evidence type="ECO:0000256" key="4">
    <source>
        <dbReference type="ARBA" id="ARBA00004466"/>
    </source>
</evidence>
<evidence type="ECO:0000256" key="21">
    <source>
        <dbReference type="SAM" id="SignalP"/>
    </source>
</evidence>
<dbReference type="PANTHER" id="PTHR12067:SF5">
    <property type="entry name" value="PODOCALYXIN"/>
    <property type="match status" value="1"/>
</dbReference>
<evidence type="ECO:0000313" key="22">
    <source>
        <dbReference type="EMBL" id="TRY79011.1"/>
    </source>
</evidence>
<evidence type="ECO:0000256" key="3">
    <source>
        <dbReference type="ARBA" id="ARBA00004285"/>
    </source>
</evidence>
<dbReference type="GO" id="GO:0016477">
    <property type="term" value="P:cell migration"/>
    <property type="evidence" value="ECO:0007669"/>
    <property type="project" value="InterPro"/>
</dbReference>
<evidence type="ECO:0000313" key="23">
    <source>
        <dbReference type="Proteomes" id="UP000316079"/>
    </source>
</evidence>
<keyword evidence="10" id="KW-1003">Cell membrane</keyword>
<evidence type="ECO:0000256" key="12">
    <source>
        <dbReference type="ARBA" id="ARBA00022729"/>
    </source>
</evidence>
<dbReference type="GO" id="GO:0030027">
    <property type="term" value="C:lamellipodium"/>
    <property type="evidence" value="ECO:0007669"/>
    <property type="project" value="UniProtKB-SubCell"/>
</dbReference>
<evidence type="ECO:0000256" key="7">
    <source>
        <dbReference type="ARBA" id="ARBA00004510"/>
    </source>
</evidence>
<evidence type="ECO:0000256" key="8">
    <source>
        <dbReference type="ARBA" id="ARBA00007029"/>
    </source>
</evidence>
<keyword evidence="14 20" id="KW-1133">Transmembrane helix</keyword>
<gene>
    <name evidence="22" type="ORF">DNTS_022216</name>
</gene>
<comment type="similarity">
    <text evidence="8">Belongs to the podocalyxin family.</text>
</comment>
<evidence type="ECO:0000256" key="10">
    <source>
        <dbReference type="ARBA" id="ARBA00022475"/>
    </source>
</evidence>
<dbReference type="STRING" id="623744.A0A553PMU6"/>
<comment type="subcellular location">
    <subcellularLocation>
        <location evidence="2">Apical cell membrane</location>
    </subcellularLocation>
    <subcellularLocation>
        <location evidence="6">Cell projection</location>
        <location evidence="6">Filopodium</location>
    </subcellularLocation>
    <subcellularLocation>
        <location evidence="7">Cell projection</location>
        <location evidence="7">Lamellipodium</location>
    </subcellularLocation>
    <subcellularLocation>
        <location evidence="1">Cell projection</location>
        <location evidence="1">Microvillus</location>
    </subcellularLocation>
    <subcellularLocation>
        <location evidence="4">Cell projection</location>
        <location evidence="4">Ruffle</location>
    </subcellularLocation>
    <subcellularLocation>
        <location evidence="3">Membrane raft</location>
    </subcellularLocation>
    <subcellularLocation>
        <location evidence="5">Membrane</location>
        <topology evidence="5">Single-pass type I membrane protein</topology>
    </subcellularLocation>
</comment>
<dbReference type="GO" id="GO:0031528">
    <property type="term" value="C:microvillus membrane"/>
    <property type="evidence" value="ECO:0007669"/>
    <property type="project" value="TreeGrafter"/>
</dbReference>
<evidence type="ECO:0000256" key="14">
    <source>
        <dbReference type="ARBA" id="ARBA00022989"/>
    </source>
</evidence>
<dbReference type="GO" id="GO:0001726">
    <property type="term" value="C:ruffle"/>
    <property type="evidence" value="ECO:0007669"/>
    <property type="project" value="UniProtKB-SubCell"/>
</dbReference>
<feature type="region of interest" description="Disordered" evidence="19">
    <location>
        <begin position="44"/>
        <end position="229"/>
    </location>
</feature>
<dbReference type="GO" id="GO:0032534">
    <property type="term" value="P:regulation of microvillus assembly"/>
    <property type="evidence" value="ECO:0007669"/>
    <property type="project" value="TreeGrafter"/>
</dbReference>
<dbReference type="InterPro" id="IPR017403">
    <property type="entry name" value="PODXL"/>
</dbReference>
<proteinExistence type="inferred from homology"/>
<dbReference type="GO" id="GO:0033634">
    <property type="term" value="P:positive regulation of cell-cell adhesion mediated by integrin"/>
    <property type="evidence" value="ECO:0007669"/>
    <property type="project" value="TreeGrafter"/>
</dbReference>
<feature type="compositionally biased region" description="Low complexity" evidence="19">
    <location>
        <begin position="44"/>
        <end position="68"/>
    </location>
</feature>
<keyword evidence="16" id="KW-0325">Glycoprotein</keyword>
<evidence type="ECO:0000256" key="13">
    <source>
        <dbReference type="ARBA" id="ARBA00022889"/>
    </source>
</evidence>
<keyword evidence="17" id="KW-0966">Cell projection</keyword>
<feature type="transmembrane region" description="Helical" evidence="20">
    <location>
        <begin position="364"/>
        <end position="387"/>
    </location>
</feature>
<dbReference type="Proteomes" id="UP000316079">
    <property type="component" value="Unassembled WGS sequence"/>
</dbReference>
<feature type="chain" id="PRO_5021744414" description="Podocalyxin" evidence="21">
    <location>
        <begin position="20"/>
        <end position="460"/>
    </location>
</feature>
<keyword evidence="12 21" id="KW-0732">Signal</keyword>
<evidence type="ECO:0000256" key="2">
    <source>
        <dbReference type="ARBA" id="ARBA00004221"/>
    </source>
</evidence>
<keyword evidence="11 20" id="KW-0812">Transmembrane</keyword>
<accession>A0A553PMU6</accession>
<evidence type="ECO:0000256" key="6">
    <source>
        <dbReference type="ARBA" id="ARBA00004486"/>
    </source>
</evidence>
<name>A0A553PMU6_9TELE</name>
<evidence type="ECO:0000256" key="1">
    <source>
        <dbReference type="ARBA" id="ARBA00004105"/>
    </source>
</evidence>
<comment type="caution">
    <text evidence="22">The sequence shown here is derived from an EMBL/GenBank/DDBJ whole genome shotgun (WGS) entry which is preliminary data.</text>
</comment>
<evidence type="ECO:0000256" key="17">
    <source>
        <dbReference type="ARBA" id="ARBA00023273"/>
    </source>
</evidence>
<evidence type="ECO:0000256" key="18">
    <source>
        <dbReference type="ARBA" id="ARBA00031141"/>
    </source>
</evidence>
<evidence type="ECO:0000256" key="20">
    <source>
        <dbReference type="SAM" id="Phobius"/>
    </source>
</evidence>
<dbReference type="PANTHER" id="PTHR12067">
    <property type="entry name" value="PODOCALYXIN"/>
    <property type="match status" value="1"/>
</dbReference>
<dbReference type="InterPro" id="IPR013836">
    <property type="entry name" value="CD34/Podocalyxin"/>
</dbReference>
<keyword evidence="23" id="KW-1185">Reference proteome</keyword>
<keyword evidence="13" id="KW-0130">Cell adhesion</keyword>
<feature type="compositionally biased region" description="Low complexity" evidence="19">
    <location>
        <begin position="77"/>
        <end position="88"/>
    </location>
</feature>
<dbReference type="GO" id="GO:0016324">
    <property type="term" value="C:apical plasma membrane"/>
    <property type="evidence" value="ECO:0007669"/>
    <property type="project" value="UniProtKB-SubCell"/>
</dbReference>
<evidence type="ECO:0000256" key="5">
    <source>
        <dbReference type="ARBA" id="ARBA00004479"/>
    </source>
</evidence>
<dbReference type="OrthoDB" id="9948358at2759"/>
<sequence>MSITWTIIVLGALLHGIASEDNDASTSNPTSHPGSVVLTTTVISTAPTTSTQENPTTTTQNMPPNQDPLVPESNPSTTITTVEITTVTQGKTSVMANEPTQSVTTTQDNPTERTSQLAQHAPTTQPNSSGTTTPTDFSQQATQPSATASPSQGDTTTQPKASASSEPTSPELDSTSNGQTGLNPTTVRITTQPSPTQTQTLAAVDPTTNLPTTQRPKPFTTNDQTNIGSPTKLITTMATHPETTISQSLSPNEKETTSAPITSVLSPDIRSTRHDDETGTSTSMPEKFTHEFDLSASSEGNIMHEACKTLAQKMTGTCSVHVTIHNKQLTVTLTINTEQEIQPERYKPLEKKEEISKDSVPDTLIAILASCGALVLILCSFAVYCSYHRRSYRKNQQHLTEELQTVENGYHDNPTLEVMEVQPEMQEKKLTLNGEFNDSWIVPIDNLLKEDMPDEEDTHL</sequence>
<keyword evidence="15 20" id="KW-0472">Membrane</keyword>
<evidence type="ECO:0000256" key="16">
    <source>
        <dbReference type="ARBA" id="ARBA00023180"/>
    </source>
</evidence>
<evidence type="ECO:0000256" key="15">
    <source>
        <dbReference type="ARBA" id="ARBA00023136"/>
    </source>
</evidence>
<dbReference type="Pfam" id="PF06365">
    <property type="entry name" value="CD34_antigen"/>
    <property type="match status" value="1"/>
</dbReference>